<proteinExistence type="predicted"/>
<keyword evidence="2" id="KW-1185">Reference proteome</keyword>
<name>A0ABT9BAX8_9BACT</name>
<comment type="caution">
    <text evidence="1">The sequence shown here is derived from an EMBL/GenBank/DDBJ whole genome shotgun (WGS) entry which is preliminary data.</text>
</comment>
<dbReference type="EMBL" id="JAUQSY010000007">
    <property type="protein sequence ID" value="MDO7875429.1"/>
    <property type="molecule type" value="Genomic_DNA"/>
</dbReference>
<dbReference type="Proteomes" id="UP001176429">
    <property type="component" value="Unassembled WGS sequence"/>
</dbReference>
<sequence length="59" mass="6827">MTKTQLLNSLQDLPDSFEPEQLIERLIALQKMEEAVEQAKRSEVITVGEAKQRLAKWLM</sequence>
<evidence type="ECO:0000313" key="1">
    <source>
        <dbReference type="EMBL" id="MDO7875429.1"/>
    </source>
</evidence>
<gene>
    <name evidence="1" type="ORF">Q5H93_11865</name>
</gene>
<reference evidence="1" key="1">
    <citation type="submission" date="2023-07" db="EMBL/GenBank/DDBJ databases">
        <authorList>
            <person name="Kim M.K."/>
        </authorList>
    </citation>
    <scope>NUCLEOTIDE SEQUENCE</scope>
    <source>
        <strain evidence="1">ASUV-10-1</strain>
    </source>
</reference>
<protein>
    <submittedName>
        <fullName evidence="1">Uncharacterized protein</fullName>
    </submittedName>
</protein>
<organism evidence="1 2">
    <name type="scientific">Hymenobacter aranciens</name>
    <dbReference type="NCBI Taxonomy" id="3063996"/>
    <lineage>
        <taxon>Bacteria</taxon>
        <taxon>Pseudomonadati</taxon>
        <taxon>Bacteroidota</taxon>
        <taxon>Cytophagia</taxon>
        <taxon>Cytophagales</taxon>
        <taxon>Hymenobacteraceae</taxon>
        <taxon>Hymenobacter</taxon>
    </lineage>
</organism>
<dbReference type="RefSeq" id="WP_305006739.1">
    <property type="nucleotide sequence ID" value="NZ_JAUQSY010000007.1"/>
</dbReference>
<accession>A0ABT9BAX8</accession>
<evidence type="ECO:0000313" key="2">
    <source>
        <dbReference type="Proteomes" id="UP001176429"/>
    </source>
</evidence>